<proteinExistence type="predicted"/>
<dbReference type="Gene3D" id="3.30.40.10">
    <property type="entry name" value="Zinc/RING finger domain, C3HC4 (zinc finger)"/>
    <property type="match status" value="1"/>
</dbReference>
<dbReference type="PANTHER" id="PTHR24123">
    <property type="entry name" value="ANKYRIN REPEAT-CONTAINING"/>
    <property type="match status" value="1"/>
</dbReference>
<protein>
    <recommendedName>
        <fullName evidence="8">RING-type domain-containing protein</fullName>
    </recommendedName>
</protein>
<evidence type="ECO:0000313" key="10">
    <source>
        <dbReference type="Proteomes" id="UP000594262"/>
    </source>
</evidence>
<feature type="repeat" description="ANK" evidence="5">
    <location>
        <begin position="431"/>
        <end position="463"/>
    </location>
</feature>
<dbReference type="PROSITE" id="PS50089">
    <property type="entry name" value="ZF_RING_2"/>
    <property type="match status" value="1"/>
</dbReference>
<dbReference type="InterPro" id="IPR051165">
    <property type="entry name" value="Multifunctional_ANK_Repeat"/>
</dbReference>
<dbReference type="PROSITE" id="PS50088">
    <property type="entry name" value="ANK_REPEAT"/>
    <property type="match status" value="9"/>
</dbReference>
<dbReference type="RefSeq" id="XP_066932446.1">
    <property type="nucleotide sequence ID" value="XM_067076345.1"/>
</dbReference>
<keyword evidence="2 6" id="KW-0479">Metal-binding</keyword>
<dbReference type="InterPro" id="IPR001841">
    <property type="entry name" value="Znf_RING"/>
</dbReference>
<evidence type="ECO:0000256" key="1">
    <source>
        <dbReference type="ARBA" id="ARBA00022737"/>
    </source>
</evidence>
<feature type="repeat" description="ANK" evidence="5">
    <location>
        <begin position="797"/>
        <end position="829"/>
    </location>
</feature>
<dbReference type="Pfam" id="PF13920">
    <property type="entry name" value="zf-C3HC4_3"/>
    <property type="match status" value="1"/>
</dbReference>
<dbReference type="InterPro" id="IPR002110">
    <property type="entry name" value="Ankyrin_rpt"/>
</dbReference>
<keyword evidence="10" id="KW-1185">Reference proteome</keyword>
<feature type="region of interest" description="Disordered" evidence="7">
    <location>
        <begin position="33"/>
        <end position="75"/>
    </location>
</feature>
<feature type="repeat" description="ANK" evidence="5">
    <location>
        <begin position="831"/>
        <end position="864"/>
    </location>
</feature>
<feature type="repeat" description="ANK" evidence="5">
    <location>
        <begin position="961"/>
        <end position="993"/>
    </location>
</feature>
<organism evidence="9 10">
    <name type="scientific">Clytia hemisphaerica</name>
    <dbReference type="NCBI Taxonomy" id="252671"/>
    <lineage>
        <taxon>Eukaryota</taxon>
        <taxon>Metazoa</taxon>
        <taxon>Cnidaria</taxon>
        <taxon>Hydrozoa</taxon>
        <taxon>Hydroidolina</taxon>
        <taxon>Leptothecata</taxon>
        <taxon>Obeliida</taxon>
        <taxon>Clytiidae</taxon>
        <taxon>Clytia</taxon>
    </lineage>
</organism>
<feature type="repeat" description="ANK" evidence="5">
    <location>
        <begin position="764"/>
        <end position="796"/>
    </location>
</feature>
<name>A0A7M5WVY7_9CNID</name>
<evidence type="ECO:0000256" key="5">
    <source>
        <dbReference type="PROSITE-ProRule" id="PRU00023"/>
    </source>
</evidence>
<evidence type="ECO:0000256" key="4">
    <source>
        <dbReference type="ARBA" id="ARBA00023043"/>
    </source>
</evidence>
<dbReference type="AlphaFoldDB" id="A0A7M5WVY7"/>
<dbReference type="EnsemblMetazoa" id="CLYHEMT013948.1">
    <property type="protein sequence ID" value="CLYHEMP013948.1"/>
    <property type="gene ID" value="CLYHEMG013948"/>
</dbReference>
<feature type="compositionally biased region" description="Basic residues" evidence="7">
    <location>
        <begin position="53"/>
        <end position="62"/>
    </location>
</feature>
<feature type="compositionally biased region" description="Basic and acidic residues" evidence="7">
    <location>
        <begin position="33"/>
        <end position="47"/>
    </location>
</feature>
<dbReference type="Gene3D" id="1.25.40.20">
    <property type="entry name" value="Ankyrin repeat-containing domain"/>
    <property type="match status" value="5"/>
</dbReference>
<evidence type="ECO:0000313" key="9">
    <source>
        <dbReference type="EnsemblMetazoa" id="CLYHEMP013948.1"/>
    </source>
</evidence>
<dbReference type="Proteomes" id="UP000594262">
    <property type="component" value="Unplaced"/>
</dbReference>
<dbReference type="SMART" id="SM00248">
    <property type="entry name" value="ANK"/>
    <property type="match status" value="12"/>
</dbReference>
<evidence type="ECO:0000259" key="8">
    <source>
        <dbReference type="PROSITE" id="PS50089"/>
    </source>
</evidence>
<evidence type="ECO:0000256" key="2">
    <source>
        <dbReference type="ARBA" id="ARBA00022771"/>
    </source>
</evidence>
<evidence type="ECO:0000256" key="6">
    <source>
        <dbReference type="PROSITE-ProRule" id="PRU00175"/>
    </source>
</evidence>
<dbReference type="PROSITE" id="PS50297">
    <property type="entry name" value="ANK_REP_REGION"/>
    <property type="match status" value="8"/>
</dbReference>
<feature type="repeat" description="ANK" evidence="5">
    <location>
        <begin position="585"/>
        <end position="617"/>
    </location>
</feature>
<dbReference type="SUPFAM" id="SSF48403">
    <property type="entry name" value="Ankyrin repeat"/>
    <property type="match status" value="3"/>
</dbReference>
<feature type="repeat" description="ANK" evidence="5">
    <location>
        <begin position="346"/>
        <end position="378"/>
    </location>
</feature>
<dbReference type="InterPro" id="IPR013083">
    <property type="entry name" value="Znf_RING/FYVE/PHD"/>
</dbReference>
<feature type="repeat" description="ANK" evidence="5">
    <location>
        <begin position="465"/>
        <end position="497"/>
    </location>
</feature>
<evidence type="ECO:0000256" key="7">
    <source>
        <dbReference type="SAM" id="MobiDB-lite"/>
    </source>
</evidence>
<feature type="domain" description="RING-type" evidence="8">
    <location>
        <begin position="1036"/>
        <end position="1071"/>
    </location>
</feature>
<keyword evidence="3" id="KW-0862">Zinc</keyword>
<sequence>MEDEDSNLTVQISELSIQLQVAKETIAELESKLESRESELRSTKEKQNASFRRQSRRRKVSRAHGPLIHNTTEATEDIDTSQPLDGYLQLTIFGYNRQGSSEFNNDNASYSGPTFIRMLKGKVFVVGPKGITIGSGSECGVRVPKETNLQPYHSIVQYDAASTTEGKGEFTVYKLEKSRYQFSQDKTKIIPHTKRILEAGTVFSTGNIKWLVSAVPIQKLLLTKAFVSVRNHSLADFLIHMEEIDSWNNKMNKILESGITDEEKELLTKQIVDLNTEEDQNFVMCVDKSNEILSNISNDNFNFRYTEANLYSHFSLLHVAVDYGCQEIVKCLLERKISVNLQCGQYSFTPLHIASKHGNETMVRFLIEHGAELNIKDSYNETAIEKTENFRMRHFCLLLQDFSTACGFGDLHNVQRIFKEEPLCLDAKGYRHFTPLHVASFKGHFDIVNFLLQKGARVNEVDSQYCRTALHIATLYDQVEVIEILVTYGADHTLSDVFGYQAIHFCQSQKAVELLTKGQVSSPLNMAIQIGDHELAIKIIEEYQREIIPDGNTRNTIPSNARRVSRQIAMSNLGLASIIDQKNERGMSPMHIAAASGKKDLLHLLKGNGGSIDIVGGISKWTPLFYAALSGQFECVEFLLAMGANKEISDVRGLECTDLVENEISRLKLKLKTLIAEKPGDTLVENLQAIIPTQFLMIKEHPLLDTSSHLYIKHRIQQLEKVLHSLQSNQQKLLKVLENEDVEGLVELLHNEQILIDERLSNIYPITALDYAASLGYDEIVQVLLDHNANPYVMDSQSYSPLHNAADGGHVKVVRKLLHHGMDVNLQTSSQQFTALHLAALKGHENLVTVLLEHPDIDISLRDKNHCNAFQLATSPKIQKLLARDQEHLYLAVINQDSTKLEELLALPDMSVNATFKDELTLLHIVAERDSTNIAEMLNLTTIAKILIEKGVDINAKGGKDQHTALHAACKSSSRQIAELLLQCGADVTIKDRNGRTPFEVTTTNEVRKLFLIPRNARRQNTDQIRREVSNEDQMCIVCYANEVNVIVHPCKHQVYCNECVLKLEECSLDRQKISNISMLNADQVHTL</sequence>
<keyword evidence="2 6" id="KW-0863">Zinc-finger</keyword>
<dbReference type="GeneID" id="136820107"/>
<dbReference type="InterPro" id="IPR036770">
    <property type="entry name" value="Ankyrin_rpt-contain_sf"/>
</dbReference>
<dbReference type="Pfam" id="PF12796">
    <property type="entry name" value="Ank_2"/>
    <property type="match status" value="5"/>
</dbReference>
<accession>A0A7M5WVY7</accession>
<dbReference type="GO" id="GO:0008270">
    <property type="term" value="F:zinc ion binding"/>
    <property type="evidence" value="ECO:0007669"/>
    <property type="project" value="UniProtKB-KW"/>
</dbReference>
<dbReference type="PRINTS" id="PR01415">
    <property type="entry name" value="ANKYRIN"/>
</dbReference>
<feature type="repeat" description="ANK" evidence="5">
    <location>
        <begin position="619"/>
        <end position="651"/>
    </location>
</feature>
<reference evidence="9" key="1">
    <citation type="submission" date="2021-01" db="UniProtKB">
        <authorList>
            <consortium name="EnsemblMetazoa"/>
        </authorList>
    </citation>
    <scope>IDENTIFICATION</scope>
</reference>
<keyword evidence="1" id="KW-0677">Repeat</keyword>
<dbReference type="OrthoDB" id="194358at2759"/>
<dbReference type="PANTHER" id="PTHR24123:SF33">
    <property type="entry name" value="PROTEIN HOS4"/>
    <property type="match status" value="1"/>
</dbReference>
<evidence type="ECO:0000256" key="3">
    <source>
        <dbReference type="ARBA" id="ARBA00022833"/>
    </source>
</evidence>
<dbReference type="SUPFAM" id="SSF57850">
    <property type="entry name" value="RING/U-box"/>
    <property type="match status" value="1"/>
</dbReference>
<keyword evidence="4 5" id="KW-0040">ANK repeat</keyword>